<protein>
    <submittedName>
        <fullName evidence="1">SIR2-like protein</fullName>
    </submittedName>
</protein>
<gene>
    <name evidence="1" type="ORF">C7402_10343</name>
</gene>
<dbReference type="Proteomes" id="UP000245712">
    <property type="component" value="Unassembled WGS sequence"/>
</dbReference>
<evidence type="ECO:0000313" key="2">
    <source>
        <dbReference type="Proteomes" id="UP000245712"/>
    </source>
</evidence>
<organism evidence="1 2">
    <name type="scientific">Paraburkholderia unamae</name>
    <dbReference type="NCBI Taxonomy" id="219649"/>
    <lineage>
        <taxon>Bacteria</taxon>
        <taxon>Pseudomonadati</taxon>
        <taxon>Pseudomonadota</taxon>
        <taxon>Betaproteobacteria</taxon>
        <taxon>Burkholderiales</taxon>
        <taxon>Burkholderiaceae</taxon>
        <taxon>Paraburkholderia</taxon>
    </lineage>
</organism>
<reference evidence="1 2" key="1">
    <citation type="submission" date="2018-05" db="EMBL/GenBank/DDBJ databases">
        <title>Genomic Encyclopedia of Type Strains, Phase IV (KMG-V): Genome sequencing to study the core and pangenomes of soil and plant-associated prokaryotes.</title>
        <authorList>
            <person name="Whitman W."/>
        </authorList>
    </citation>
    <scope>NUCLEOTIDE SEQUENCE [LARGE SCALE GENOMIC DNA]</scope>
    <source>
        <strain evidence="1 2">SCZa-39</strain>
    </source>
</reference>
<comment type="caution">
    <text evidence="1">The sequence shown here is derived from an EMBL/GenBank/DDBJ whole genome shotgun (WGS) entry which is preliminary data.</text>
</comment>
<keyword evidence="2" id="KW-1185">Reference proteome</keyword>
<dbReference type="EMBL" id="QEOB01000003">
    <property type="protein sequence ID" value="PVX85475.1"/>
    <property type="molecule type" value="Genomic_DNA"/>
</dbReference>
<name>A0ABX5KTX0_9BURK</name>
<proteinExistence type="predicted"/>
<evidence type="ECO:0000313" key="1">
    <source>
        <dbReference type="EMBL" id="PVX85475.1"/>
    </source>
</evidence>
<sequence length="283" mass="30588">MSLCPVSVDTIASQIEAGSVIPYLGPGMLALCPDARVPATPDALAQIMTARVSVPHKIRNRLTQAAQFIENFKHRKSVVSIMNEAFASAPTPSALHRALAASGAGLYVDCWYDDTFATALADARAHGCWAQVQGLSQSEHFGQWFGAYDPSGGPLADVPAAGALLYRPIGARAPAANYLVSDSDYVEVLTEIDIQTPIPSAVQAWRTGRSFLFLGCRFDDQLARSFARQIMKRSSDTHWAVLPDEPTRMEARFLDEQRITRIAMPLAAFADELVSALQPALAA</sequence>
<accession>A0ABX5KTX0</accession>
<dbReference type="RefSeq" id="WP_112175001.1">
    <property type="nucleotide sequence ID" value="NZ_CAJZAT010000192.1"/>
</dbReference>
<dbReference type="Pfam" id="PF13289">
    <property type="entry name" value="SIR2_2"/>
    <property type="match status" value="1"/>
</dbReference>